<evidence type="ECO:0000313" key="4">
    <source>
        <dbReference type="Proteomes" id="UP001187682"/>
    </source>
</evidence>
<evidence type="ECO:0000256" key="1">
    <source>
        <dbReference type="SAM" id="MobiDB-lite"/>
    </source>
</evidence>
<comment type="caution">
    <text evidence="3">The sequence shown here is derived from an EMBL/GenBank/DDBJ whole genome shotgun (WGS) entry which is preliminary data.</text>
</comment>
<keyword evidence="2" id="KW-1133">Transmembrane helix</keyword>
<feature type="region of interest" description="Disordered" evidence="1">
    <location>
        <begin position="79"/>
        <end position="211"/>
    </location>
</feature>
<evidence type="ECO:0000313" key="3">
    <source>
        <dbReference type="EMBL" id="SPN98609.1"/>
    </source>
</evidence>
<dbReference type="AlphaFoldDB" id="A0AAE8MRZ3"/>
<reference evidence="3" key="1">
    <citation type="submission" date="2018-03" db="EMBL/GenBank/DDBJ databases">
        <authorList>
            <person name="Guldener U."/>
        </authorList>
    </citation>
    <scope>NUCLEOTIDE SEQUENCE</scope>
</reference>
<accession>A0AAE8MRZ3</accession>
<protein>
    <submittedName>
        <fullName evidence="3">Uncharacterized protein</fullName>
    </submittedName>
</protein>
<feature type="compositionally biased region" description="Basic and acidic residues" evidence="1">
    <location>
        <begin position="196"/>
        <end position="211"/>
    </location>
</feature>
<feature type="compositionally biased region" description="Gly residues" evidence="1">
    <location>
        <begin position="125"/>
        <end position="134"/>
    </location>
</feature>
<keyword evidence="2" id="KW-0812">Transmembrane</keyword>
<dbReference type="EMBL" id="ONZQ02000002">
    <property type="protein sequence ID" value="SPN98609.1"/>
    <property type="molecule type" value="Genomic_DNA"/>
</dbReference>
<feature type="compositionally biased region" description="Basic and acidic residues" evidence="1">
    <location>
        <begin position="145"/>
        <end position="161"/>
    </location>
</feature>
<feature type="transmembrane region" description="Helical" evidence="2">
    <location>
        <begin position="6"/>
        <end position="26"/>
    </location>
</feature>
<dbReference type="Proteomes" id="UP001187682">
    <property type="component" value="Unassembled WGS sequence"/>
</dbReference>
<organism evidence="3 4">
    <name type="scientific">Cephalotrichum gorgonifer</name>
    <dbReference type="NCBI Taxonomy" id="2041049"/>
    <lineage>
        <taxon>Eukaryota</taxon>
        <taxon>Fungi</taxon>
        <taxon>Dikarya</taxon>
        <taxon>Ascomycota</taxon>
        <taxon>Pezizomycotina</taxon>
        <taxon>Sordariomycetes</taxon>
        <taxon>Hypocreomycetidae</taxon>
        <taxon>Microascales</taxon>
        <taxon>Microascaceae</taxon>
        <taxon>Cephalotrichum</taxon>
    </lineage>
</organism>
<keyword evidence="4" id="KW-1185">Reference proteome</keyword>
<name>A0AAE8MRZ3_9PEZI</name>
<evidence type="ECO:0000256" key="2">
    <source>
        <dbReference type="SAM" id="Phobius"/>
    </source>
</evidence>
<proteinExistence type="predicted"/>
<gene>
    <name evidence="3" type="ORF">DNG_01654</name>
</gene>
<keyword evidence="2" id="KW-0472">Membrane</keyword>
<sequence length="211" mass="22473">MVSVAGGFAIAVLVILILVAVGWVAFAQLRARRLGIPPPPLSSYIPFRKSNDANFGSGGGIGGWFSSRISGFKNRNNRSAAGAYEPSGGARGTSGPLDPDDAWDSRVHDGYGYQEEQELESTGYHGAGGSGDRYGLGNSSYEMNVPRDEEEGRGRTGRGDGSRNPFEDDAEASNISIRGVSPRPMDGPGPAQAKGRRSEDTDRRSAFREEM</sequence>